<feature type="compositionally biased region" description="Basic and acidic residues" evidence="5">
    <location>
        <begin position="1133"/>
        <end position="1145"/>
    </location>
</feature>
<dbReference type="InterPro" id="IPR056474">
    <property type="entry name" value="SEN1_barrel"/>
</dbReference>
<feature type="region of interest" description="Disordered" evidence="5">
    <location>
        <begin position="2145"/>
        <end position="2390"/>
    </location>
</feature>
<dbReference type="InterPro" id="IPR045055">
    <property type="entry name" value="DNA2/NAM7-like"/>
</dbReference>
<feature type="compositionally biased region" description="Basic and acidic residues" evidence="5">
    <location>
        <begin position="2301"/>
        <end position="2313"/>
    </location>
</feature>
<dbReference type="EMBL" id="MTKT01004864">
    <property type="protein sequence ID" value="OWM69485.1"/>
    <property type="molecule type" value="Genomic_DNA"/>
</dbReference>
<feature type="domain" description="DNA2/NAM7 helicase-like C-terminal" evidence="7">
    <location>
        <begin position="1893"/>
        <end position="2096"/>
    </location>
</feature>
<feature type="region of interest" description="Disordered" evidence="5">
    <location>
        <begin position="1167"/>
        <end position="1186"/>
    </location>
</feature>
<evidence type="ECO:0000256" key="1">
    <source>
        <dbReference type="ARBA" id="ARBA00022741"/>
    </source>
</evidence>
<evidence type="ECO:0000313" key="9">
    <source>
        <dbReference type="EMBL" id="OWM69485.1"/>
    </source>
</evidence>
<dbReference type="Pfam" id="PF23576">
    <property type="entry name" value="SEN1_barrel"/>
    <property type="match status" value="1"/>
</dbReference>
<dbReference type="GO" id="GO:0016787">
    <property type="term" value="F:hydrolase activity"/>
    <property type="evidence" value="ECO:0007669"/>
    <property type="project" value="UniProtKB-KW"/>
</dbReference>
<feature type="compositionally biased region" description="Polar residues" evidence="5">
    <location>
        <begin position="2362"/>
        <end position="2371"/>
    </location>
</feature>
<dbReference type="PANTHER" id="PTHR10887:SF495">
    <property type="entry name" value="HELICASE SENATAXIN ISOFORM X1-RELATED"/>
    <property type="match status" value="1"/>
</dbReference>
<dbReference type="PANTHER" id="PTHR10887">
    <property type="entry name" value="DNA2/NAM7 HELICASE FAMILY"/>
    <property type="match status" value="1"/>
</dbReference>
<feature type="region of interest" description="Disordered" evidence="5">
    <location>
        <begin position="1064"/>
        <end position="1093"/>
    </location>
</feature>
<gene>
    <name evidence="9" type="ORF">CDL15_Pgr013946</name>
</gene>
<feature type="compositionally biased region" description="Basic and acidic residues" evidence="5">
    <location>
        <begin position="2237"/>
        <end position="2247"/>
    </location>
</feature>
<dbReference type="Gene3D" id="3.40.50.300">
    <property type="entry name" value="P-loop containing nucleotide triphosphate hydrolases"/>
    <property type="match status" value="2"/>
</dbReference>
<dbReference type="InterPro" id="IPR027417">
    <property type="entry name" value="P-loop_NTPase"/>
</dbReference>
<feature type="compositionally biased region" description="Low complexity" evidence="5">
    <location>
        <begin position="2183"/>
        <end position="2195"/>
    </location>
</feature>
<protein>
    <recommendedName>
        <fullName evidence="11">Helicase SEN1</fullName>
    </recommendedName>
</protein>
<keyword evidence="1" id="KW-0547">Nucleotide-binding</keyword>
<feature type="domain" description="DNA2/NAM7 helicase helicase" evidence="6">
    <location>
        <begin position="1514"/>
        <end position="1886"/>
    </location>
</feature>
<proteinExistence type="predicted"/>
<reference evidence="10" key="1">
    <citation type="journal article" date="2017" name="Plant J.">
        <title>The pomegranate (Punica granatum L.) genome and the genomics of punicalagin biosynthesis.</title>
        <authorList>
            <person name="Qin G."/>
            <person name="Xu C."/>
            <person name="Ming R."/>
            <person name="Tang H."/>
            <person name="Guyot R."/>
            <person name="Kramer E.M."/>
            <person name="Hu Y."/>
            <person name="Yi X."/>
            <person name="Qi Y."/>
            <person name="Xu X."/>
            <person name="Gao Z."/>
            <person name="Pan H."/>
            <person name="Jian J."/>
            <person name="Tian Y."/>
            <person name="Yue Z."/>
            <person name="Xu Y."/>
        </authorList>
    </citation>
    <scope>NUCLEOTIDE SEQUENCE [LARGE SCALE GENOMIC DNA]</scope>
    <source>
        <strain evidence="10">cv. Dabenzi</strain>
    </source>
</reference>
<dbReference type="InterPro" id="IPR041679">
    <property type="entry name" value="DNA2/NAM7-like_C"/>
</dbReference>
<name>A0A218W9N8_PUNGR</name>
<dbReference type="CDD" id="cd18042">
    <property type="entry name" value="DEXXQc_SETX"/>
    <property type="match status" value="1"/>
</dbReference>
<feature type="compositionally biased region" description="Low complexity" evidence="5">
    <location>
        <begin position="1171"/>
        <end position="1185"/>
    </location>
</feature>
<evidence type="ECO:0000313" key="10">
    <source>
        <dbReference type="Proteomes" id="UP000197138"/>
    </source>
</evidence>
<keyword evidence="3" id="KW-0347">Helicase</keyword>
<evidence type="ECO:0000259" key="7">
    <source>
        <dbReference type="Pfam" id="PF13087"/>
    </source>
</evidence>
<dbReference type="CDD" id="cd18808">
    <property type="entry name" value="SF1_C_Upf1"/>
    <property type="match status" value="1"/>
</dbReference>
<dbReference type="GO" id="GO:0004386">
    <property type="term" value="F:helicase activity"/>
    <property type="evidence" value="ECO:0007669"/>
    <property type="project" value="UniProtKB-KW"/>
</dbReference>
<dbReference type="GO" id="GO:0005694">
    <property type="term" value="C:chromosome"/>
    <property type="evidence" value="ECO:0007669"/>
    <property type="project" value="UniProtKB-ARBA"/>
</dbReference>
<feature type="compositionally biased region" description="Polar residues" evidence="5">
    <location>
        <begin position="2251"/>
        <end position="2267"/>
    </location>
</feature>
<dbReference type="FunFam" id="3.40.50.300:FF:000326">
    <property type="entry name" value="P-loop containing nucleoside triphosphate hydrolase"/>
    <property type="match status" value="1"/>
</dbReference>
<feature type="compositionally biased region" description="Polar residues" evidence="5">
    <location>
        <begin position="1730"/>
        <end position="1743"/>
    </location>
</feature>
<dbReference type="GO" id="GO:0005524">
    <property type="term" value="F:ATP binding"/>
    <property type="evidence" value="ECO:0007669"/>
    <property type="project" value="UniProtKB-KW"/>
</dbReference>
<evidence type="ECO:0000259" key="8">
    <source>
        <dbReference type="Pfam" id="PF23576"/>
    </source>
</evidence>
<evidence type="ECO:0000256" key="3">
    <source>
        <dbReference type="ARBA" id="ARBA00022806"/>
    </source>
</evidence>
<evidence type="ECO:0000256" key="2">
    <source>
        <dbReference type="ARBA" id="ARBA00022801"/>
    </source>
</evidence>
<evidence type="ECO:0008006" key="11">
    <source>
        <dbReference type="Google" id="ProtNLM"/>
    </source>
</evidence>
<keyword evidence="2" id="KW-0378">Hydrolase</keyword>
<feature type="region of interest" description="Disordered" evidence="5">
    <location>
        <begin position="25"/>
        <end position="44"/>
    </location>
</feature>
<dbReference type="InterPro" id="IPR047187">
    <property type="entry name" value="SF1_C_Upf1"/>
</dbReference>
<evidence type="ECO:0000256" key="5">
    <source>
        <dbReference type="SAM" id="MobiDB-lite"/>
    </source>
</evidence>
<dbReference type="Pfam" id="PF13086">
    <property type="entry name" value="AAA_11"/>
    <property type="match status" value="1"/>
</dbReference>
<dbReference type="Proteomes" id="UP000197138">
    <property type="component" value="Unassembled WGS sequence"/>
</dbReference>
<sequence length="2390" mass="267234">MAKRIANCTRIDLLERWRAIEDEEEAAAVEDEGGGGNDARGDSSTPLRLHQLKEQWFVDTFNFLIRLPKENHIWCDSWELMSPLLETFYNYYKDEREDSPLRLLWRRISEEMRTCIRCVSQHHQTQEMYSMEYESSSVGPLLDVVRSLDKDRVTRCLKDINGRMAKKEYLPVNGSAEVVSVMYEVLMHPILLDDQSLFTEFETFIEAVDNIHELALDGNQQFPGVYALFFFKRRVRAVAHRLAGAVGNLRRATDLEPLQPLLQKFIGFLETEVIPSDQESSKTKLQLDRATVWLGIKSLLGCMDPPAIEEGILECYPIFLDIVLNQISSDSPVFSNAVSCLKTLFEKLGCKLWLLPGLSPSAMRSTLVGQSFHTRSEKIHKDIFDLFQPFLQSLEALQDGELEKQRRNFLYFLLHQVPVSSNFSVLTKQKARQIALLIVMRGYKMNPPSPPFECSHMWCVASALCLDQIMSTLCSHELPSADSIAIGLNFAGDDGPAFMPHNEEKDESSWSDFNLQTGVICQEYRGWMCIPMLWTDVLVETDIMVLPPSFSKAVFWARSRLSFIEPGVGADISMPIKTWLLSSAKEISSSFGWRIPTGSDDGGGSNVSKNSMEVLTMHLPLIKTFNRLTAHFLVQIGQQQLQKQWLWEPKMSESIILLLADPNDNVRQIGKLILEEVSHTQGLSNGLKFLCSYKASLSAALSGLKHGLKLPRMLRYLQPCILRKSPNPVFHTYPLIPWNTRRSKTSMTIRTPWNTVGVFEDSQELQDHYTSKTTVKEVGGSEHPRVELGPAMVKFQTLQHFLFLLRKLLKEGNLPTSEIPGKSSMDSRAGKYSSQGGFLHQPSLESLVMNACSPVSDADLHLQEKFSYCLSEAIWPSLQKVLVDGKTYIDCSSCQMTCVRVLELIPVVVENLCPATVVSGDFKKIAKSMLDLRWMQDLMDWGKSSLNVVLVYWRRTVLSLLAILKESFGYISVSTVGTIEESIACEKIPLDEIKEQLSRLTVSLCEEVSSAVLNSDSNAKMLLPQDPSSATKYSLSDVQPSRVVDSDGQSLDVIIKSKEKDPSEIVLLSDDDETEKHMTSEIPSTKPPSAVDLSAAESDGLIFDAKKAASVSENRHPQKHPAKKKLSGSSSSKDIHDSVSQKDAVRLASQKPKYVNSVKPLDVPLKSKSVGTNTSQITSSGSISQDIALKKPSESIVAERKKKSEVSEGSDELLKALVHDAKDDTLESALNSAKPPPLFIPKAPAVIPKRQVIQLKSHVRNRWGHHQNTVTRRFKPPRLDDWYRPILEMDYFALMGQSSQHGDNNVSKLKEVPQCFESPEQYVDIFLPLVLEEFKAQLHSSYLEMSSWEDVYCGCLSVLSIDRVDDFHHVRFVHEESDFASNKSFSENDLVLLTKEPVHNPSHEIHMIGKVERRERDHKRKSSILTIRFYLQSSTSRLNKARKLLIERSKWHGSRIMSITPQLREFQAVSSIKDIPILPIILNPVESSHVSCEAKTADSGQLSPPLQQILESSFNGSQLQAIRVAIGSLNSMKDFEMSLIQGPPGTGKTRTIVAIVSGLLASLQRKSSRLNDMRQSSTSCVKSRIRIRECTAIARAWQNAALAKQLEKDVETNNAKAMEPSTRGRVLICAQSNAAVDELVSRITSEGLYGSDGKAYQPYLVRVGNAKTVHSNSLPCFIDTLVDLRLAEERNLSGPGGDIPLDTSAALRANLEKLVDRIRFYEDRRANLGDGNTNHGHSMNDDTQQSDDRKELSDTELEKMLKELYEQKKQMYRDLSSAQSREKKANDETRALRHKLRKSVLREAEIVVTTLSGSGGDLYEVCSENMSNHKFGNPSEHNLFDAVIIDEAAQALEPATLIPLQLLNSRGTKCIMVGDPKQLPATVISNIASKFQYECSMFERLQRAGHPVIMLTKQYRMHPEISRFPSQFFYDGKLLDGCQKSAPFHDTKCLGPYVFYDITDGLELRGDNSGSVSLCNEREADAAVELLRFFKRRYPSEFFGGRIGVITPYKRQLSILRVRFSAAFGSSAVADMEFNTVDGFQGREVDILILSTVRAANPFPPTTGVSSSSIGFVADVRRMNVALTRAKLSLWILGNARTLQTNRSWATLIEDAKARNLVIPVKMPYRFMPENDLWSSELQNCSGEVSETTHNKRVKYTSRSGQDKYGSSSREYELSNHRKVKVKQSQSSQKNVDSVAADDPGTANNAVPPLSEKRASTGKTKKRLHGGNSAHTGKATGDIHKHLEKPVSQKAAKSTDPSKSGKNLSGSKHSHENVSENAAKSTEHSRSKKMLAASVSSSQSRKQETTAKDDAKDPSLVGKNNDLISKRKQQREAVDALLSSALIPSKKREANAKAVPLKRSLSETSNASQEIQPPKRVKVPLATSKDTSRH</sequence>
<keyword evidence="4" id="KW-0067">ATP-binding</keyword>
<feature type="region of interest" description="Disordered" evidence="5">
    <location>
        <begin position="1728"/>
        <end position="1752"/>
    </location>
</feature>
<dbReference type="Pfam" id="PF13087">
    <property type="entry name" value="AAA_12"/>
    <property type="match status" value="1"/>
</dbReference>
<dbReference type="SUPFAM" id="SSF52540">
    <property type="entry name" value="P-loop containing nucleoside triphosphate hydrolases"/>
    <property type="match status" value="1"/>
</dbReference>
<feature type="compositionally biased region" description="Polar residues" evidence="5">
    <location>
        <begin position="2157"/>
        <end position="2169"/>
    </location>
</feature>
<dbReference type="InterPro" id="IPR041677">
    <property type="entry name" value="DNA2/NAM7_AAA_11"/>
</dbReference>
<feature type="compositionally biased region" description="Basic residues" evidence="5">
    <location>
        <begin position="1117"/>
        <end position="1126"/>
    </location>
</feature>
<comment type="caution">
    <text evidence="9">The sequence shown here is derived from an EMBL/GenBank/DDBJ whole genome shotgun (WGS) entry which is preliminary data.</text>
</comment>
<feature type="domain" description="Helicase SEN1 beta-barrel" evidence="8">
    <location>
        <begin position="1354"/>
        <end position="1456"/>
    </location>
</feature>
<feature type="region of interest" description="Disordered" evidence="5">
    <location>
        <begin position="1108"/>
        <end position="1151"/>
    </location>
</feature>
<evidence type="ECO:0000256" key="4">
    <source>
        <dbReference type="ARBA" id="ARBA00022840"/>
    </source>
</evidence>
<accession>A0A218W9N8</accession>
<evidence type="ECO:0000259" key="6">
    <source>
        <dbReference type="Pfam" id="PF13086"/>
    </source>
</evidence>
<organism evidence="9 10">
    <name type="scientific">Punica granatum</name>
    <name type="common">Pomegranate</name>
    <dbReference type="NCBI Taxonomy" id="22663"/>
    <lineage>
        <taxon>Eukaryota</taxon>
        <taxon>Viridiplantae</taxon>
        <taxon>Streptophyta</taxon>
        <taxon>Embryophyta</taxon>
        <taxon>Tracheophyta</taxon>
        <taxon>Spermatophyta</taxon>
        <taxon>Magnoliopsida</taxon>
        <taxon>eudicotyledons</taxon>
        <taxon>Gunneridae</taxon>
        <taxon>Pentapetalae</taxon>
        <taxon>rosids</taxon>
        <taxon>malvids</taxon>
        <taxon>Myrtales</taxon>
        <taxon>Lythraceae</taxon>
        <taxon>Punica</taxon>
    </lineage>
</organism>